<dbReference type="EMBL" id="JH971390">
    <property type="protein sequence ID" value="EKM79606.1"/>
    <property type="molecule type" value="Genomic_DNA"/>
</dbReference>
<feature type="compositionally biased region" description="Polar residues" evidence="2">
    <location>
        <begin position="247"/>
        <end position="258"/>
    </location>
</feature>
<proteinExistence type="predicted"/>
<dbReference type="GeneID" id="18825720"/>
<evidence type="ECO:0000256" key="2">
    <source>
        <dbReference type="SAM" id="MobiDB-lite"/>
    </source>
</evidence>
<evidence type="ECO:0000313" key="3">
    <source>
        <dbReference type="EMBL" id="EKM79606.1"/>
    </source>
</evidence>
<keyword evidence="1" id="KW-0175">Coiled coil</keyword>
<dbReference type="Proteomes" id="UP000008493">
    <property type="component" value="Unassembled WGS sequence"/>
</dbReference>
<evidence type="ECO:0000256" key="1">
    <source>
        <dbReference type="SAM" id="Coils"/>
    </source>
</evidence>
<accession>K5WVY5</accession>
<sequence>MSSSRPLVCVFLKLPPSHRSILRIHKIAWNVFLPQLIRLNNAFEATQGKHASPEAKKIWLDMRRISAEKMDKLESVAFMNHSTAFGFLKFLDALHTGRDGSEAYNNFRGDSYRVFNEAGQAQDVLLKFREDIRVAVGRITTILSKDNNETSSFVTESSQSLLELATGIEECNAILEEHREEVKEVQRQGFDEKDNRPSEEEFQMVREKWQAFMEISEPPVYAWEALRREMGGRDDKGNPNLAPFNHTMPTTPTDSNSSKSHKIPSWRRFFRGISSWC</sequence>
<evidence type="ECO:0000313" key="4">
    <source>
        <dbReference type="Proteomes" id="UP000008493"/>
    </source>
</evidence>
<dbReference type="HOGENOM" id="CLU_069158_1_0_1"/>
<keyword evidence="4" id="KW-1185">Reference proteome</keyword>
<dbReference type="OMA" id="VYAWEAL"/>
<dbReference type="RefSeq" id="XP_007330222.1">
    <property type="nucleotide sequence ID" value="XM_007330160.1"/>
</dbReference>
<dbReference type="InParanoid" id="K5WVY5"/>
<reference evidence="4" key="1">
    <citation type="journal article" date="2012" name="Proc. Natl. Acad. Sci. U.S.A.">
        <title>Genome sequence of the button mushroom Agaricus bisporus reveals mechanisms governing adaptation to a humic-rich ecological niche.</title>
        <authorList>
            <person name="Morin E."/>
            <person name="Kohler A."/>
            <person name="Baker A.R."/>
            <person name="Foulongne-Oriol M."/>
            <person name="Lombard V."/>
            <person name="Nagy L.G."/>
            <person name="Ohm R.A."/>
            <person name="Patyshakuliyeva A."/>
            <person name="Brun A."/>
            <person name="Aerts A.L."/>
            <person name="Bailey A.M."/>
            <person name="Billette C."/>
            <person name="Coutinho P.M."/>
            <person name="Deakin G."/>
            <person name="Doddapaneni H."/>
            <person name="Floudas D."/>
            <person name="Grimwood J."/>
            <person name="Hilden K."/>
            <person name="Kuees U."/>
            <person name="LaButti K.M."/>
            <person name="Lapidus A."/>
            <person name="Lindquist E.A."/>
            <person name="Lucas S.M."/>
            <person name="Murat C."/>
            <person name="Riley R.W."/>
            <person name="Salamov A.A."/>
            <person name="Schmutz J."/>
            <person name="Subramanian V."/>
            <person name="Woesten H.A.B."/>
            <person name="Xu J."/>
            <person name="Eastwood D.C."/>
            <person name="Foster G.D."/>
            <person name="Sonnenberg A.S."/>
            <person name="Cullen D."/>
            <person name="de Vries R.P."/>
            <person name="Lundell T."/>
            <person name="Hibbett D.S."/>
            <person name="Henrissat B."/>
            <person name="Burton K.S."/>
            <person name="Kerrigan R.W."/>
            <person name="Challen M.P."/>
            <person name="Grigoriev I.V."/>
            <person name="Martin F."/>
        </authorList>
    </citation>
    <scope>NUCLEOTIDE SEQUENCE [LARGE SCALE GENOMIC DNA]</scope>
    <source>
        <strain evidence="4">JB137-S8 / ATCC MYA-4627 / FGSC 10392</strain>
    </source>
</reference>
<feature type="region of interest" description="Disordered" evidence="2">
    <location>
        <begin position="231"/>
        <end position="261"/>
    </location>
</feature>
<dbReference type="KEGG" id="abp:AGABI1DRAFT120945"/>
<gene>
    <name evidence="3" type="ORF">AGABI1DRAFT_120945</name>
</gene>
<dbReference type="AlphaFoldDB" id="K5WVY5"/>
<protein>
    <submittedName>
        <fullName evidence="3">Uncharacterized protein</fullName>
    </submittedName>
</protein>
<feature type="coiled-coil region" evidence="1">
    <location>
        <begin position="168"/>
        <end position="195"/>
    </location>
</feature>
<name>K5WVY5_AGABU</name>
<organism evidence="3 4">
    <name type="scientific">Agaricus bisporus var. burnettii (strain JB137-S8 / ATCC MYA-4627 / FGSC 10392)</name>
    <name type="common">White button mushroom</name>
    <dbReference type="NCBI Taxonomy" id="597362"/>
    <lineage>
        <taxon>Eukaryota</taxon>
        <taxon>Fungi</taxon>
        <taxon>Dikarya</taxon>
        <taxon>Basidiomycota</taxon>
        <taxon>Agaricomycotina</taxon>
        <taxon>Agaricomycetes</taxon>
        <taxon>Agaricomycetidae</taxon>
        <taxon>Agaricales</taxon>
        <taxon>Agaricineae</taxon>
        <taxon>Agaricaceae</taxon>
        <taxon>Agaricus</taxon>
    </lineage>
</organism>